<evidence type="ECO:0000256" key="3">
    <source>
        <dbReference type="ARBA" id="ARBA00023052"/>
    </source>
</evidence>
<dbReference type="PANTHER" id="PTHR31273:SF0">
    <property type="entry name" value="PHOSPHOKETOLASE-RELATED"/>
    <property type="match status" value="1"/>
</dbReference>
<dbReference type="Proteomes" id="UP001500897">
    <property type="component" value="Unassembled WGS sequence"/>
</dbReference>
<sequence>MYVSVVLLHLDKNVLLAEPLRAHHIKRRPAGHWGTVPGTAWALAHTALATGEAAPDRTLVPVLGAGHAGVVQLAFAWLSGELASVRPQYSRDAAGLARLAHDFPEVDGLGSEVHPLLTAGTAPGGCLGGALAFGHGLALDAPDRVVLPIIGDGECETPTTAASWLAARALPASAVVPIVHVNGFRMGDRSLLGAMTDGEVAGYAAGLGWQSRVVHVSAASREEHESFRQALLESVGQAVDGVRAAVFLRCVKGWSGPERIGERPVLGTPGAHKTPLGLAHEDGRQRELLGKWLASYRPAELFDTDGRPTGELAGALETAGRRPAAPLSQPTAIQPVSRRARGGDDFGHAVSQVLRNHAVAGGFRLFSPDELASNRLGALQDEPWVSEVLAEEVLLGWLCGWLAGGRRGVLVSYEAFAPLLTSGVVGHLKHRRLTAGAPAPSLNLLLTSYGWHNVYTHGDPSLATALLATCDPVVRVLTPADPARAALVLDEALGSTGRVNVVVAGKHATTRQPDETIEQELARGLAVWPHLSDQGEPELTILVAGDLPAEATTAAVPVIRAQLGCRIRVVGVLDLTVLGDPQIWPRGLSAAETATYLGENAAVLVATLGHPAAVWGLLAGRLGRPVEVIGWREPPGPMPQAALAGELGLDPAGLLQAACKLTASRKVAC</sequence>
<dbReference type="InterPro" id="IPR029061">
    <property type="entry name" value="THDP-binding"/>
</dbReference>
<dbReference type="InterPro" id="IPR018969">
    <property type="entry name" value="Xul5P/Fru6P_PKetolase_C"/>
</dbReference>
<dbReference type="RefSeq" id="WP_344555107.1">
    <property type="nucleotide sequence ID" value="NZ_BAAANS010000039.1"/>
</dbReference>
<dbReference type="PANTHER" id="PTHR31273">
    <property type="entry name" value="PHOSPHOKETOLASE-RELATED"/>
    <property type="match status" value="1"/>
</dbReference>
<keyword evidence="9" id="KW-1185">Reference proteome</keyword>
<accession>A0ABN2XFZ8</accession>
<comment type="cofactor">
    <cofactor evidence="1">
        <name>thiamine diphosphate</name>
        <dbReference type="ChEBI" id="CHEBI:58937"/>
    </cofactor>
</comment>
<evidence type="ECO:0000259" key="7">
    <source>
        <dbReference type="Pfam" id="PF09364"/>
    </source>
</evidence>
<dbReference type="PROSITE" id="PS60003">
    <property type="entry name" value="PHOSPHOKETOLASE_2"/>
    <property type="match status" value="1"/>
</dbReference>
<evidence type="ECO:0000259" key="6">
    <source>
        <dbReference type="Pfam" id="PF09363"/>
    </source>
</evidence>
<dbReference type="Pfam" id="PF03894">
    <property type="entry name" value="XFP"/>
    <property type="match status" value="1"/>
</dbReference>
<gene>
    <name evidence="8" type="ORF">GCM10009759_51940</name>
</gene>
<evidence type="ECO:0000313" key="9">
    <source>
        <dbReference type="Proteomes" id="UP001500897"/>
    </source>
</evidence>
<dbReference type="EMBL" id="BAAANS010000039">
    <property type="protein sequence ID" value="GAA2110550.1"/>
    <property type="molecule type" value="Genomic_DNA"/>
</dbReference>
<feature type="region of interest" description="Disordered" evidence="5">
    <location>
        <begin position="320"/>
        <end position="341"/>
    </location>
</feature>
<evidence type="ECO:0000256" key="4">
    <source>
        <dbReference type="ARBA" id="ARBA00023239"/>
    </source>
</evidence>
<comment type="similarity">
    <text evidence="2">Belongs to the XFP family.</text>
</comment>
<organism evidence="8 9">
    <name type="scientific">Kitasatospora saccharophila</name>
    <dbReference type="NCBI Taxonomy" id="407973"/>
    <lineage>
        <taxon>Bacteria</taxon>
        <taxon>Bacillati</taxon>
        <taxon>Actinomycetota</taxon>
        <taxon>Actinomycetes</taxon>
        <taxon>Kitasatosporales</taxon>
        <taxon>Streptomycetaceae</taxon>
        <taxon>Kitasatospora</taxon>
    </lineage>
</organism>
<dbReference type="Pfam" id="PF09364">
    <property type="entry name" value="XFP_N"/>
    <property type="match status" value="1"/>
</dbReference>
<feature type="domain" description="Xylulose 5-phosphate/Fructose 6-phosphate phosphoketolase N-terminal" evidence="7">
    <location>
        <begin position="2"/>
        <end position="318"/>
    </location>
</feature>
<keyword evidence="4" id="KW-0456">Lyase</keyword>
<dbReference type="SUPFAM" id="SSF52518">
    <property type="entry name" value="Thiamin diphosphate-binding fold (THDP-binding)"/>
    <property type="match status" value="2"/>
</dbReference>
<keyword evidence="3" id="KW-0786">Thiamine pyrophosphate</keyword>
<evidence type="ECO:0000313" key="8">
    <source>
        <dbReference type="EMBL" id="GAA2110550.1"/>
    </source>
</evidence>
<protein>
    <submittedName>
        <fullName evidence="8">Phosphoketolase family protein</fullName>
    </submittedName>
</protein>
<dbReference type="Gene3D" id="3.40.50.920">
    <property type="match status" value="1"/>
</dbReference>
<dbReference type="InterPro" id="IPR005593">
    <property type="entry name" value="Xul5P/Fru6P_PKetolase"/>
</dbReference>
<comment type="caution">
    <text evidence="8">The sequence shown here is derived from an EMBL/GenBank/DDBJ whole genome shotgun (WGS) entry which is preliminary data.</text>
</comment>
<dbReference type="InterPro" id="IPR018970">
    <property type="entry name" value="Xul5P/Fru6P_PKetolase_N"/>
</dbReference>
<proteinExistence type="inferred from homology"/>
<dbReference type="InterPro" id="IPR019789">
    <property type="entry name" value="Xul5P/Fru6P_PKetolase_ThDP_BS"/>
</dbReference>
<evidence type="ECO:0000256" key="1">
    <source>
        <dbReference type="ARBA" id="ARBA00001964"/>
    </source>
</evidence>
<feature type="domain" description="Xylulose 5-phosphate/Fructose 6-phosphate phosphoketolase C-terminal" evidence="6">
    <location>
        <begin position="518"/>
        <end position="633"/>
    </location>
</feature>
<evidence type="ECO:0000256" key="2">
    <source>
        <dbReference type="ARBA" id="ARBA00005623"/>
    </source>
</evidence>
<name>A0ABN2XFZ8_9ACTN</name>
<reference evidence="8 9" key="1">
    <citation type="journal article" date="2019" name="Int. J. Syst. Evol. Microbiol.">
        <title>The Global Catalogue of Microorganisms (GCM) 10K type strain sequencing project: providing services to taxonomists for standard genome sequencing and annotation.</title>
        <authorList>
            <consortium name="The Broad Institute Genomics Platform"/>
            <consortium name="The Broad Institute Genome Sequencing Center for Infectious Disease"/>
            <person name="Wu L."/>
            <person name="Ma J."/>
        </authorList>
    </citation>
    <scope>NUCLEOTIDE SEQUENCE [LARGE SCALE GENOMIC DNA]</scope>
    <source>
        <strain evidence="8 9">JCM 14559</strain>
    </source>
</reference>
<evidence type="ECO:0000256" key="5">
    <source>
        <dbReference type="SAM" id="MobiDB-lite"/>
    </source>
</evidence>
<dbReference type="Gene3D" id="3.40.50.970">
    <property type="match status" value="2"/>
</dbReference>
<dbReference type="Pfam" id="PF09363">
    <property type="entry name" value="XFP_C"/>
    <property type="match status" value="1"/>
</dbReference>
<dbReference type="InterPro" id="IPR009014">
    <property type="entry name" value="Transketo_C/PFOR_II"/>
</dbReference>